<comment type="caution">
    <text evidence="6">The sequence shown here is derived from an EMBL/GenBank/DDBJ whole genome shotgun (WGS) entry which is preliminary data.</text>
</comment>
<dbReference type="InterPro" id="IPR036388">
    <property type="entry name" value="WH-like_DNA-bd_sf"/>
</dbReference>
<dbReference type="EMBL" id="JACHOO010000010">
    <property type="protein sequence ID" value="MBB5754802.1"/>
    <property type="molecule type" value="Genomic_DNA"/>
</dbReference>
<dbReference type="PROSITE" id="PS50931">
    <property type="entry name" value="HTH_LYSR"/>
    <property type="match status" value="1"/>
</dbReference>
<keyword evidence="4" id="KW-0804">Transcription</keyword>
<gene>
    <name evidence="6" type="ORF">GGQ63_003894</name>
</gene>
<keyword evidence="3 6" id="KW-0238">DNA-binding</keyword>
<dbReference type="GO" id="GO:0005829">
    <property type="term" value="C:cytosol"/>
    <property type="evidence" value="ECO:0007669"/>
    <property type="project" value="TreeGrafter"/>
</dbReference>
<dbReference type="AlphaFoldDB" id="A0A7W9FQ96"/>
<evidence type="ECO:0000259" key="5">
    <source>
        <dbReference type="PROSITE" id="PS50931"/>
    </source>
</evidence>
<proteinExistence type="inferred from homology"/>
<dbReference type="Pfam" id="PF00126">
    <property type="entry name" value="HTH_1"/>
    <property type="match status" value="1"/>
</dbReference>
<accession>A0A7W9FQ96</accession>
<evidence type="ECO:0000256" key="3">
    <source>
        <dbReference type="ARBA" id="ARBA00023125"/>
    </source>
</evidence>
<dbReference type="InterPro" id="IPR036390">
    <property type="entry name" value="WH_DNA-bd_sf"/>
</dbReference>
<dbReference type="Gene3D" id="1.10.10.10">
    <property type="entry name" value="Winged helix-like DNA-binding domain superfamily/Winged helix DNA-binding domain"/>
    <property type="match status" value="1"/>
</dbReference>
<dbReference type="GO" id="GO:0003677">
    <property type="term" value="F:DNA binding"/>
    <property type="evidence" value="ECO:0007669"/>
    <property type="project" value="UniProtKB-KW"/>
</dbReference>
<dbReference type="PANTHER" id="PTHR30419">
    <property type="entry name" value="HTH-TYPE TRANSCRIPTIONAL REGULATOR YBHD"/>
    <property type="match status" value="1"/>
</dbReference>
<evidence type="ECO:0000256" key="4">
    <source>
        <dbReference type="ARBA" id="ARBA00023163"/>
    </source>
</evidence>
<dbReference type="InterPro" id="IPR000847">
    <property type="entry name" value="LysR_HTH_N"/>
</dbReference>
<dbReference type="InterPro" id="IPR005119">
    <property type="entry name" value="LysR_subst-bd"/>
</dbReference>
<organism evidence="6 7">
    <name type="scientific">Prosthecomicrobium pneumaticum</name>
    <dbReference type="NCBI Taxonomy" id="81895"/>
    <lineage>
        <taxon>Bacteria</taxon>
        <taxon>Pseudomonadati</taxon>
        <taxon>Pseudomonadota</taxon>
        <taxon>Alphaproteobacteria</taxon>
        <taxon>Hyphomicrobiales</taxon>
        <taxon>Kaistiaceae</taxon>
        <taxon>Prosthecomicrobium</taxon>
    </lineage>
</organism>
<dbReference type="GO" id="GO:0003700">
    <property type="term" value="F:DNA-binding transcription factor activity"/>
    <property type="evidence" value="ECO:0007669"/>
    <property type="project" value="InterPro"/>
</dbReference>
<dbReference type="Pfam" id="PF03466">
    <property type="entry name" value="LysR_substrate"/>
    <property type="match status" value="1"/>
</dbReference>
<keyword evidence="7" id="KW-1185">Reference proteome</keyword>
<evidence type="ECO:0000256" key="1">
    <source>
        <dbReference type="ARBA" id="ARBA00009437"/>
    </source>
</evidence>
<feature type="domain" description="HTH lysR-type" evidence="5">
    <location>
        <begin position="8"/>
        <end position="65"/>
    </location>
</feature>
<sequence>MDPHRLGLVSTRLHYFQLVARVGSIRQAARLLNVAPSSISRVLVQLEEEIGTPLFERIRQRLKLTSAGELLLYHARTSVSELNRAVTEINDLSGLRRGTVALGTVESVARGLLPGVLAALWERHPAITVDVKVMGSQQAFGAVADGECDIAVAFDVRTPKNAQRLAGAPLELGALLPPGHRLAARPALRLFDLSGEKVVFSDQSLTLGPSIEEALNGAAVDLVRRARTNSIGLMADLAARGLAVALQTRVGVEEEIAAGRLVFVPLRDPRLKPRKLVLIARSKTEISEAADGLAAMLARTVDGLAER</sequence>
<name>A0A7W9FQ96_9HYPH</name>
<dbReference type="PANTHER" id="PTHR30419:SF8">
    <property type="entry name" value="NITROGEN ASSIMILATION TRANSCRIPTIONAL ACTIVATOR-RELATED"/>
    <property type="match status" value="1"/>
</dbReference>
<dbReference type="Gene3D" id="3.40.190.10">
    <property type="entry name" value="Periplasmic binding protein-like II"/>
    <property type="match status" value="2"/>
</dbReference>
<dbReference type="InterPro" id="IPR050950">
    <property type="entry name" value="HTH-type_LysR_regulators"/>
</dbReference>
<dbReference type="SUPFAM" id="SSF53850">
    <property type="entry name" value="Periplasmic binding protein-like II"/>
    <property type="match status" value="1"/>
</dbReference>
<protein>
    <submittedName>
        <fullName evidence="6">DNA-binding transcriptional LysR family regulator</fullName>
    </submittedName>
</protein>
<evidence type="ECO:0000313" key="6">
    <source>
        <dbReference type="EMBL" id="MBB5754802.1"/>
    </source>
</evidence>
<dbReference type="Proteomes" id="UP000523821">
    <property type="component" value="Unassembled WGS sequence"/>
</dbReference>
<comment type="similarity">
    <text evidence="1">Belongs to the LysR transcriptional regulatory family.</text>
</comment>
<evidence type="ECO:0000313" key="7">
    <source>
        <dbReference type="Proteomes" id="UP000523821"/>
    </source>
</evidence>
<evidence type="ECO:0000256" key="2">
    <source>
        <dbReference type="ARBA" id="ARBA00023015"/>
    </source>
</evidence>
<dbReference type="RefSeq" id="WP_183858235.1">
    <property type="nucleotide sequence ID" value="NZ_JACHOO010000010.1"/>
</dbReference>
<dbReference type="SUPFAM" id="SSF46785">
    <property type="entry name" value="Winged helix' DNA-binding domain"/>
    <property type="match status" value="1"/>
</dbReference>
<keyword evidence="2" id="KW-0805">Transcription regulation</keyword>
<reference evidence="6 7" key="1">
    <citation type="submission" date="2020-08" db="EMBL/GenBank/DDBJ databases">
        <title>Genomic Encyclopedia of Type Strains, Phase IV (KMG-IV): sequencing the most valuable type-strain genomes for metagenomic binning, comparative biology and taxonomic classification.</title>
        <authorList>
            <person name="Goeker M."/>
        </authorList>
    </citation>
    <scope>NUCLEOTIDE SEQUENCE [LARGE SCALE GENOMIC DNA]</scope>
    <source>
        <strain evidence="6 7">DSM 16268</strain>
    </source>
</reference>